<evidence type="ECO:0000313" key="3">
    <source>
        <dbReference type="Proteomes" id="UP000323257"/>
    </source>
</evidence>
<name>A0A5S5CH86_9BACL</name>
<evidence type="ECO:0000313" key="2">
    <source>
        <dbReference type="EMBL" id="TYP77968.1"/>
    </source>
</evidence>
<dbReference type="AlphaFoldDB" id="A0A5S5CH86"/>
<dbReference type="Pfam" id="PF11877">
    <property type="entry name" value="DUF3397"/>
    <property type="match status" value="1"/>
</dbReference>
<keyword evidence="1" id="KW-0812">Transmembrane</keyword>
<organism evidence="2 3">
    <name type="scientific">Paenibacillus methanolicus</name>
    <dbReference type="NCBI Taxonomy" id="582686"/>
    <lineage>
        <taxon>Bacteria</taxon>
        <taxon>Bacillati</taxon>
        <taxon>Bacillota</taxon>
        <taxon>Bacilli</taxon>
        <taxon>Bacillales</taxon>
        <taxon>Paenibacillaceae</taxon>
        <taxon>Paenibacillus</taxon>
    </lineage>
</organism>
<gene>
    <name evidence="2" type="ORF">BCM02_102542</name>
</gene>
<feature type="transmembrane region" description="Helical" evidence="1">
    <location>
        <begin position="107"/>
        <end position="129"/>
    </location>
</feature>
<comment type="caution">
    <text evidence="2">The sequence shown here is derived from an EMBL/GenBank/DDBJ whole genome shotgun (WGS) entry which is preliminary data.</text>
</comment>
<evidence type="ECO:0000256" key="1">
    <source>
        <dbReference type="SAM" id="Phobius"/>
    </source>
</evidence>
<proteinExistence type="predicted"/>
<dbReference type="InterPro" id="IPR024515">
    <property type="entry name" value="DUF3397"/>
</dbReference>
<dbReference type="Proteomes" id="UP000323257">
    <property type="component" value="Unassembled WGS sequence"/>
</dbReference>
<keyword evidence="1" id="KW-0472">Membrane</keyword>
<feature type="transmembrane region" description="Helical" evidence="1">
    <location>
        <begin position="45"/>
        <end position="64"/>
    </location>
</feature>
<sequence>MQWIWESIKHVYAVLAVVPIVPFLLVYFGFGAFTGDRNRAFRTAMDVTTILLIGCVAVLFNVIFRSSFGLYGILLVLLLGGGLLGNVQYRKRGAVDVKRIARAIWRLGFFVMGVFYVLLMCIGIGKSVFAI</sequence>
<feature type="transmembrane region" description="Helical" evidence="1">
    <location>
        <begin position="70"/>
        <end position="87"/>
    </location>
</feature>
<keyword evidence="1" id="KW-1133">Transmembrane helix</keyword>
<protein>
    <submittedName>
        <fullName evidence="2">Uncharacterized protein DUF3397</fullName>
    </submittedName>
</protein>
<keyword evidence="3" id="KW-1185">Reference proteome</keyword>
<dbReference type="OrthoDB" id="2661791at2"/>
<reference evidence="2 3" key="1">
    <citation type="submission" date="2019-07" db="EMBL/GenBank/DDBJ databases">
        <title>Genomic Encyclopedia of Type Strains, Phase III (KMG-III): the genomes of soil and plant-associated and newly described type strains.</title>
        <authorList>
            <person name="Whitman W."/>
        </authorList>
    </citation>
    <scope>NUCLEOTIDE SEQUENCE [LARGE SCALE GENOMIC DNA]</scope>
    <source>
        <strain evidence="2 3">BL24</strain>
    </source>
</reference>
<feature type="transmembrane region" description="Helical" evidence="1">
    <location>
        <begin position="12"/>
        <end position="33"/>
    </location>
</feature>
<dbReference type="RefSeq" id="WP_148928443.1">
    <property type="nucleotide sequence ID" value="NZ_VNHS01000002.1"/>
</dbReference>
<dbReference type="EMBL" id="VNHS01000002">
    <property type="protein sequence ID" value="TYP77968.1"/>
    <property type="molecule type" value="Genomic_DNA"/>
</dbReference>
<accession>A0A5S5CH86</accession>